<name>A0A255IKM0_9FIRM</name>
<evidence type="ECO:0000313" key="2">
    <source>
        <dbReference type="EMBL" id="PXV86009.1"/>
    </source>
</evidence>
<comment type="caution">
    <text evidence="3">The sequence shown here is derived from an EMBL/GenBank/DDBJ whole genome shotgun (WGS) entry which is preliminary data.</text>
</comment>
<dbReference type="Proteomes" id="UP000216411">
    <property type="component" value="Unassembled WGS sequence"/>
</dbReference>
<evidence type="ECO:0000256" key="1">
    <source>
        <dbReference type="SAM" id="Phobius"/>
    </source>
</evidence>
<dbReference type="AlphaFoldDB" id="A0A255IKM0"/>
<dbReference type="Proteomes" id="UP000247523">
    <property type="component" value="Unassembled WGS sequence"/>
</dbReference>
<dbReference type="EMBL" id="QICS01000014">
    <property type="protein sequence ID" value="PXV86009.1"/>
    <property type="molecule type" value="Genomic_DNA"/>
</dbReference>
<dbReference type="RefSeq" id="WP_094376486.1">
    <property type="nucleotide sequence ID" value="NZ_NOKA02000029.1"/>
</dbReference>
<feature type="transmembrane region" description="Helical" evidence="1">
    <location>
        <begin position="166"/>
        <end position="185"/>
    </location>
</feature>
<keyword evidence="4" id="KW-1185">Reference proteome</keyword>
<feature type="transmembrane region" description="Helical" evidence="1">
    <location>
        <begin position="49"/>
        <end position="70"/>
    </location>
</feature>
<reference evidence="3" key="3">
    <citation type="submission" date="2018-07" db="EMBL/GenBank/DDBJ databases">
        <authorList>
            <person name="Quirk P.G."/>
            <person name="Krulwich T.A."/>
        </authorList>
    </citation>
    <scope>NUCLEOTIDE SEQUENCE</scope>
    <source>
        <strain evidence="3">CCRI-19302</strain>
    </source>
</reference>
<keyword evidence="1" id="KW-1133">Transmembrane helix</keyword>
<feature type="transmembrane region" description="Helical" evidence="1">
    <location>
        <begin position="215"/>
        <end position="237"/>
    </location>
</feature>
<accession>A0A255IKM0</accession>
<protein>
    <submittedName>
        <fullName evidence="3">Uncharacterized protein</fullName>
    </submittedName>
</protein>
<keyword evidence="1" id="KW-0812">Transmembrane</keyword>
<evidence type="ECO:0000313" key="3">
    <source>
        <dbReference type="EMBL" id="RDY30730.1"/>
    </source>
</evidence>
<reference evidence="2 5" key="2">
    <citation type="submission" date="2018-05" db="EMBL/GenBank/DDBJ databases">
        <title>Genomic Encyclopedia of Type Strains, Phase IV (KMG-IV): sequencing the most valuable type-strain genomes for metagenomic binning, comparative biology and taxonomic classification.</title>
        <authorList>
            <person name="Goeker M."/>
        </authorList>
    </citation>
    <scope>NUCLEOTIDE SEQUENCE [LARGE SCALE GENOMIC DNA]</scope>
    <source>
        <strain evidence="2 5">DSM 28816</strain>
    </source>
</reference>
<feature type="transmembrane region" description="Helical" evidence="1">
    <location>
        <begin position="91"/>
        <end position="123"/>
    </location>
</feature>
<reference evidence="3 4" key="1">
    <citation type="journal article" date="2017" name="Genome Announc.">
        <title>Draft Genome Sequence of a Sporulating and Motile Strain of Lachnotalea glycerini Isolated from Water in Quebec City, Canada.</title>
        <authorList>
            <person name="Maheux A.F."/>
            <person name="Boudreau D.K."/>
            <person name="Berube E."/>
            <person name="Boissinot M."/>
            <person name="Raymond F."/>
            <person name="Brodeur S."/>
            <person name="Corbeil J."/>
            <person name="Isabel S."/>
            <person name="Omar R.F."/>
            <person name="Bergeron M.G."/>
        </authorList>
    </citation>
    <scope>NUCLEOTIDE SEQUENCE [LARGE SCALE GENOMIC DNA]</scope>
    <source>
        <strain evidence="3 4">CCRI-19302</strain>
    </source>
</reference>
<organism evidence="3 4">
    <name type="scientific">Lachnotalea glycerini</name>
    <dbReference type="NCBI Taxonomy" id="1763509"/>
    <lineage>
        <taxon>Bacteria</taxon>
        <taxon>Bacillati</taxon>
        <taxon>Bacillota</taxon>
        <taxon>Clostridia</taxon>
        <taxon>Lachnospirales</taxon>
        <taxon>Lachnospiraceae</taxon>
        <taxon>Lachnotalea</taxon>
    </lineage>
</organism>
<gene>
    <name evidence="2" type="ORF">C8E03_11488</name>
    <name evidence="3" type="ORF">CG710_013030</name>
</gene>
<proteinExistence type="predicted"/>
<feature type="transmembrane region" description="Helical" evidence="1">
    <location>
        <begin position="135"/>
        <end position="159"/>
    </location>
</feature>
<keyword evidence="1" id="KW-0472">Membrane</keyword>
<sequence>MLSLIKMDIYRSFKSRSTWILFLLVILLSVVLEIPFDDIRATNSVMDNIIISIQNGNILLIGVLQIVILSNQYVKNGYIKNLSGVLSKHNTIYLAHLVCSILFYTISIIFIIISVFIADFILYDNARLGANSHTIWYILCQILLLSVYSMGVSCVTIAVNNTIAGLLFGFLYYMFIDSFIIYKLVEIFKLPFDFILYGIVNAITGLNMGQDVSQYTMAVVSSAVYFAIIFIFARIFIYKKQII</sequence>
<evidence type="ECO:0000313" key="4">
    <source>
        <dbReference type="Proteomes" id="UP000216411"/>
    </source>
</evidence>
<dbReference type="EMBL" id="NOKA02000029">
    <property type="protein sequence ID" value="RDY30730.1"/>
    <property type="molecule type" value="Genomic_DNA"/>
</dbReference>
<evidence type="ECO:0000313" key="5">
    <source>
        <dbReference type="Proteomes" id="UP000247523"/>
    </source>
</evidence>